<comment type="catalytic activity">
    <reaction evidence="1 6">
        <text>a uridine in RNA = a pseudouridine in RNA</text>
        <dbReference type="Rhea" id="RHEA:48348"/>
        <dbReference type="Rhea" id="RHEA-COMP:12068"/>
        <dbReference type="Rhea" id="RHEA-COMP:12069"/>
        <dbReference type="ChEBI" id="CHEBI:65314"/>
        <dbReference type="ChEBI" id="CHEBI:65315"/>
    </reaction>
</comment>
<proteinExistence type="inferred from homology"/>
<evidence type="ECO:0000256" key="4">
    <source>
        <dbReference type="PIRSR" id="PIRSR606225-1"/>
    </source>
</evidence>
<dbReference type="NCBIfam" id="TIGR00005">
    <property type="entry name" value="rluA_subfam"/>
    <property type="match status" value="1"/>
</dbReference>
<reference evidence="9" key="1">
    <citation type="submission" date="2007-07" db="EMBL/GenBank/DDBJ databases">
        <title>Complete genome sequence of Campylobacter hominis ATCC BAA-381, a commensal isolated from the human gastrointestinal tract.</title>
        <authorList>
            <person name="Fouts D.E."/>
            <person name="Mongodin E.F."/>
            <person name="Puiu D."/>
            <person name="Sebastian Y."/>
            <person name="Miller W.G."/>
            <person name="Mandrell R.E."/>
            <person name="Nelson K.E."/>
        </authorList>
    </citation>
    <scope>NUCLEOTIDE SEQUENCE [LARGE SCALE GENOMIC DNA]</scope>
    <source>
        <strain evidence="9">ATCC BAA-381 / LMG 19568 / NCTC 13146 / CH001A</strain>
    </source>
</reference>
<evidence type="ECO:0000256" key="6">
    <source>
        <dbReference type="RuleBase" id="RU362028"/>
    </source>
</evidence>
<evidence type="ECO:0000259" key="7">
    <source>
        <dbReference type="SMART" id="SM00363"/>
    </source>
</evidence>
<dbReference type="InterPro" id="IPR002942">
    <property type="entry name" value="S4_RNA-bd"/>
</dbReference>
<dbReference type="CDD" id="cd00165">
    <property type="entry name" value="S4"/>
    <property type="match status" value="1"/>
</dbReference>
<organism evidence="8 9">
    <name type="scientific">Campylobacter hominis (strain ATCC BAA-381 / DSM 21671 / CCUG 45161 / LMG 19568 / NCTC 13146 / CH001A)</name>
    <dbReference type="NCBI Taxonomy" id="360107"/>
    <lineage>
        <taxon>Bacteria</taxon>
        <taxon>Pseudomonadati</taxon>
        <taxon>Campylobacterota</taxon>
        <taxon>Epsilonproteobacteria</taxon>
        <taxon>Campylobacterales</taxon>
        <taxon>Campylobacteraceae</taxon>
        <taxon>Campylobacter</taxon>
    </lineage>
</organism>
<dbReference type="Gene3D" id="3.30.2350.10">
    <property type="entry name" value="Pseudouridine synthase"/>
    <property type="match status" value="1"/>
</dbReference>
<dbReference type="EC" id="5.4.99.-" evidence="6"/>
<evidence type="ECO:0000256" key="3">
    <source>
        <dbReference type="ARBA" id="ARBA00023235"/>
    </source>
</evidence>
<sequence length="357" mass="40768">MIIIVGKGKILENFAVKNLSSSIRLDIFLTKILKISRNKILNLIEENHIFVNNSVQNKASFKLKNDDIVGINFPLKKENENLKQNANFDIEILYEDDDLLVLNKPSGVVVHPAKSVKEPTLAEWLKQKKYMLSSINGDERAGIVHRLDKQTSGAILVAKTDFAHVKLAAQLKDKSMGRIYLAFLDLALKENVCVDRFIARNPSNRLKKAVVPPNENGARSAKSAFLNIANDTILQNFKPLNFSQNQTNFNLIAAKLFTGRTHQIRVHLSSINRHIIGDFLYGFKSDFDKIKRIFLHAYLLYFTHPRTNRQILISAKIPSEFKNLIEKSDFKDEIYEKILPSNLISAFDDCDQWMCLK</sequence>
<gene>
    <name evidence="8" type="ordered locus">CHAB381_1289</name>
</gene>
<dbReference type="InterPro" id="IPR006225">
    <property type="entry name" value="PsdUridine_synth_RluC/D"/>
</dbReference>
<dbReference type="Pfam" id="PF01479">
    <property type="entry name" value="S4"/>
    <property type="match status" value="1"/>
</dbReference>
<dbReference type="AlphaFoldDB" id="A7I2U9"/>
<evidence type="ECO:0000256" key="1">
    <source>
        <dbReference type="ARBA" id="ARBA00000073"/>
    </source>
</evidence>
<dbReference type="PANTHER" id="PTHR21600:SF44">
    <property type="entry name" value="RIBOSOMAL LARGE SUBUNIT PSEUDOURIDINE SYNTHASE D"/>
    <property type="match status" value="1"/>
</dbReference>
<protein>
    <recommendedName>
        <fullName evidence="6">Pseudouridine synthase</fullName>
        <ecNumber evidence="6">5.4.99.-</ecNumber>
    </recommendedName>
</protein>
<name>A7I2U9_CAMHC</name>
<dbReference type="EMBL" id="CP000776">
    <property type="protein sequence ID" value="ABS51395.1"/>
    <property type="molecule type" value="Genomic_DNA"/>
</dbReference>
<dbReference type="eggNOG" id="COG0564">
    <property type="taxonomic scope" value="Bacteria"/>
</dbReference>
<dbReference type="InterPro" id="IPR050188">
    <property type="entry name" value="RluA_PseudoU_synthase"/>
</dbReference>
<feature type="active site" evidence="4">
    <location>
        <position position="148"/>
    </location>
</feature>
<dbReference type="SMART" id="SM00363">
    <property type="entry name" value="S4"/>
    <property type="match status" value="1"/>
</dbReference>
<keyword evidence="3 6" id="KW-0413">Isomerase</keyword>
<evidence type="ECO:0000313" key="9">
    <source>
        <dbReference type="Proteomes" id="UP000002407"/>
    </source>
</evidence>
<dbReference type="PROSITE" id="PS01129">
    <property type="entry name" value="PSI_RLU"/>
    <property type="match status" value="1"/>
</dbReference>
<evidence type="ECO:0000256" key="2">
    <source>
        <dbReference type="ARBA" id="ARBA00010876"/>
    </source>
</evidence>
<dbReference type="PROSITE" id="PS50889">
    <property type="entry name" value="S4"/>
    <property type="match status" value="1"/>
</dbReference>
<accession>A7I2U9</accession>
<dbReference type="GO" id="GO:0003723">
    <property type="term" value="F:RNA binding"/>
    <property type="evidence" value="ECO:0007669"/>
    <property type="project" value="UniProtKB-KW"/>
</dbReference>
<evidence type="ECO:0000313" key="8">
    <source>
        <dbReference type="EMBL" id="ABS51395.1"/>
    </source>
</evidence>
<dbReference type="SUPFAM" id="SSF55174">
    <property type="entry name" value="Alpha-L RNA-binding motif"/>
    <property type="match status" value="1"/>
</dbReference>
<dbReference type="Gene3D" id="3.10.290.10">
    <property type="entry name" value="RNA-binding S4 domain"/>
    <property type="match status" value="1"/>
</dbReference>
<dbReference type="InterPro" id="IPR020103">
    <property type="entry name" value="PsdUridine_synth_cat_dom_sf"/>
</dbReference>
<dbReference type="CDD" id="cd02869">
    <property type="entry name" value="PseudoU_synth_RluA_like"/>
    <property type="match status" value="1"/>
</dbReference>
<evidence type="ECO:0000256" key="5">
    <source>
        <dbReference type="PROSITE-ProRule" id="PRU00182"/>
    </source>
</evidence>
<dbReference type="GO" id="GO:0000455">
    <property type="term" value="P:enzyme-directed rRNA pseudouridine synthesis"/>
    <property type="evidence" value="ECO:0007669"/>
    <property type="project" value="UniProtKB-ARBA"/>
</dbReference>
<dbReference type="InterPro" id="IPR006145">
    <property type="entry name" value="PsdUridine_synth_RsuA/RluA"/>
</dbReference>
<comment type="similarity">
    <text evidence="2 6">Belongs to the pseudouridine synthase RluA family.</text>
</comment>
<dbReference type="InterPro" id="IPR006224">
    <property type="entry name" value="PsdUridine_synth_RluA-like_CS"/>
</dbReference>
<dbReference type="Pfam" id="PF00849">
    <property type="entry name" value="PseudoU_synth_2"/>
    <property type="match status" value="1"/>
</dbReference>
<comment type="function">
    <text evidence="6">Responsible for synthesis of pseudouridine from uracil.</text>
</comment>
<dbReference type="InterPro" id="IPR036986">
    <property type="entry name" value="S4_RNA-bd_sf"/>
</dbReference>
<keyword evidence="5" id="KW-0694">RNA-binding</keyword>
<dbReference type="HOGENOM" id="CLU_016902_4_4_7"/>
<dbReference type="PANTHER" id="PTHR21600">
    <property type="entry name" value="MITOCHONDRIAL RNA PSEUDOURIDINE SYNTHASE"/>
    <property type="match status" value="1"/>
</dbReference>
<dbReference type="Proteomes" id="UP000002407">
    <property type="component" value="Chromosome"/>
</dbReference>
<dbReference type="KEGG" id="cha:CHAB381_1289"/>
<dbReference type="STRING" id="360107.CHAB381_1289"/>
<dbReference type="SUPFAM" id="SSF55120">
    <property type="entry name" value="Pseudouridine synthase"/>
    <property type="match status" value="1"/>
</dbReference>
<feature type="domain" description="RNA-binding S4" evidence="7">
    <location>
        <begin position="23"/>
        <end position="80"/>
    </location>
</feature>
<dbReference type="GO" id="GO:0120159">
    <property type="term" value="F:rRNA pseudouridine synthase activity"/>
    <property type="evidence" value="ECO:0007669"/>
    <property type="project" value="UniProtKB-ARBA"/>
</dbReference>
<keyword evidence="9" id="KW-1185">Reference proteome</keyword>